<dbReference type="Proteomes" id="UP000281391">
    <property type="component" value="Chromosome"/>
</dbReference>
<dbReference type="GO" id="GO:0046872">
    <property type="term" value="F:metal ion binding"/>
    <property type="evidence" value="ECO:0007669"/>
    <property type="project" value="UniProtKB-KW"/>
</dbReference>
<evidence type="ECO:0000256" key="4">
    <source>
        <dbReference type="PIRSR" id="PIRSR001238-3"/>
    </source>
</evidence>
<organism evidence="7 8">
    <name type="scientific">Serratia odorifera</name>
    <dbReference type="NCBI Taxonomy" id="618"/>
    <lineage>
        <taxon>Bacteria</taxon>
        <taxon>Pseudomonadati</taxon>
        <taxon>Pseudomonadota</taxon>
        <taxon>Gammaproteobacteria</taxon>
        <taxon>Enterobacterales</taxon>
        <taxon>Yersiniaceae</taxon>
        <taxon>Serratia</taxon>
    </lineage>
</organism>
<accession>A0A3S4E4X1</accession>
<dbReference type="GO" id="GO:0005737">
    <property type="term" value="C:cytoplasm"/>
    <property type="evidence" value="ECO:0007669"/>
    <property type="project" value="UniProtKB-SubCell"/>
</dbReference>
<dbReference type="PANTHER" id="PTHR11647">
    <property type="entry name" value="HYDRANTOINASE/DIHYDROPYRIMIDINASE FAMILY MEMBER"/>
    <property type="match status" value="1"/>
</dbReference>
<feature type="binding site" evidence="3">
    <location>
        <position position="290"/>
    </location>
    <ligand>
        <name>substrate</name>
    </ligand>
</feature>
<feature type="binding site" evidence="3">
    <location>
        <position position="131"/>
    </location>
    <ligand>
        <name>substrate</name>
    </ligand>
</feature>
<feature type="domain" description="Amidohydrolase-related" evidence="6">
    <location>
        <begin position="54"/>
        <end position="360"/>
    </location>
</feature>
<feature type="binding site" description="via carbamate group" evidence="4">
    <location>
        <position position="156"/>
    </location>
    <ligand>
        <name>Zn(2+)</name>
        <dbReference type="ChEBI" id="CHEBI:29105"/>
        <label>2</label>
        <note>catalytic</note>
    </ligand>
</feature>
<dbReference type="InterPro" id="IPR006680">
    <property type="entry name" value="Amidohydro-rel"/>
</dbReference>
<feature type="binding site" evidence="4">
    <location>
        <position position="195"/>
    </location>
    <ligand>
        <name>Zn(2+)</name>
        <dbReference type="ChEBI" id="CHEBI:29105"/>
        <label>2</label>
        <note>catalytic</note>
    </ligand>
</feature>
<evidence type="ECO:0000256" key="3">
    <source>
        <dbReference type="PIRSR" id="PIRSR001238-2"/>
    </source>
</evidence>
<comment type="cofactor">
    <cofactor evidence="1 4">
        <name>Zn(2+)</name>
        <dbReference type="ChEBI" id="CHEBI:29105"/>
    </cofactor>
    <text evidence="1 4">Binds 2 Zn(2+) ions per subunit.</text>
</comment>
<dbReference type="EC" id="3.4.19.-" evidence="1"/>
<dbReference type="InterPro" id="IPR032466">
    <property type="entry name" value="Metal_Hydrolase"/>
</dbReference>
<keyword evidence="1 4" id="KW-0862">Zinc</keyword>
<evidence type="ECO:0000259" key="6">
    <source>
        <dbReference type="Pfam" id="PF01979"/>
    </source>
</evidence>
<dbReference type="PANTHER" id="PTHR11647:SF1">
    <property type="entry name" value="COLLAPSIN RESPONSE MEDIATOR PROTEIN"/>
    <property type="match status" value="1"/>
</dbReference>
<feature type="binding site" evidence="4">
    <location>
        <position position="224"/>
    </location>
    <ligand>
        <name>Zn(2+)</name>
        <dbReference type="ChEBI" id="CHEBI:29105"/>
        <label>2</label>
        <note>catalytic</note>
    </ligand>
</feature>
<name>A0A3S4E4X1_SEROD</name>
<feature type="binding site" evidence="3">
    <location>
        <begin position="69"/>
        <end position="71"/>
    </location>
    <ligand>
        <name>substrate</name>
    </ligand>
</feature>
<evidence type="ECO:0000313" key="7">
    <source>
        <dbReference type="EMBL" id="VDZ52401.1"/>
    </source>
</evidence>
<dbReference type="NCBIfam" id="TIGR01975">
    <property type="entry name" value="isoAsp_dipep"/>
    <property type="match status" value="1"/>
</dbReference>
<dbReference type="InterPro" id="IPR011059">
    <property type="entry name" value="Metal-dep_hydrolase_composite"/>
</dbReference>
<protein>
    <recommendedName>
        <fullName evidence="1">Isoaspartyl dipeptidase</fullName>
        <ecNumber evidence="1">3.4.19.-</ecNumber>
    </recommendedName>
</protein>
<feature type="binding site" evidence="3">
    <location>
        <position position="163"/>
    </location>
    <ligand>
        <name>substrate</name>
    </ligand>
</feature>
<proteinExistence type="inferred from homology"/>
<keyword evidence="1" id="KW-0482">Metalloprotease</keyword>
<comment type="function">
    <text evidence="1">Catalyzes the hydrolytic cleavage of a subset of L-isoaspartyl (L-beta-aspartyl) dipeptides. Used to degrade proteins damaged by L-isoaspartyl residues formation.</text>
</comment>
<feature type="modified residue" description="N6-carboxylysine" evidence="5">
    <location>
        <position position="156"/>
    </location>
</feature>
<feature type="binding site" evidence="3">
    <location>
        <position position="100"/>
    </location>
    <ligand>
        <name>substrate</name>
    </ligand>
</feature>
<feature type="binding site" evidence="4">
    <location>
        <position position="64"/>
    </location>
    <ligand>
        <name>Zn(2+)</name>
        <dbReference type="ChEBI" id="CHEBI:29105"/>
        <label>1</label>
        <note>catalytic</note>
    </ligand>
</feature>
<evidence type="ECO:0000256" key="5">
    <source>
        <dbReference type="PIRSR" id="PIRSR001238-50"/>
    </source>
</evidence>
<gene>
    <name evidence="7" type="primary">iadA</name>
    <name evidence="7" type="ORF">NCTC11214_00693</name>
</gene>
<dbReference type="Gene3D" id="2.30.40.10">
    <property type="entry name" value="Urease, subunit C, domain 1"/>
    <property type="match status" value="1"/>
</dbReference>
<dbReference type="GO" id="GO:0008237">
    <property type="term" value="F:metallopeptidase activity"/>
    <property type="evidence" value="ECO:0007669"/>
    <property type="project" value="UniProtKB-KW"/>
</dbReference>
<feature type="binding site" evidence="4">
    <location>
        <position position="286"/>
    </location>
    <ligand>
        <name>Zn(2+)</name>
        <dbReference type="ChEBI" id="CHEBI:29105"/>
        <label>1</label>
        <note>catalytic</note>
    </ligand>
</feature>
<keyword evidence="1" id="KW-0645">Protease</keyword>
<dbReference type="SUPFAM" id="SSF51338">
    <property type="entry name" value="Composite domain of metallo-dependent hydrolases"/>
    <property type="match status" value="1"/>
</dbReference>
<evidence type="ECO:0000256" key="2">
    <source>
        <dbReference type="PIRSR" id="PIRSR001238-1"/>
    </source>
</evidence>
<dbReference type="GO" id="GO:0016810">
    <property type="term" value="F:hydrolase activity, acting on carbon-nitrogen (but not peptide) bonds"/>
    <property type="evidence" value="ECO:0007669"/>
    <property type="project" value="InterPro"/>
</dbReference>
<keyword evidence="1 7" id="KW-0378">Hydrolase</keyword>
<dbReference type="InterPro" id="IPR050378">
    <property type="entry name" value="Metallo-dep_Hydrolases_sf"/>
</dbReference>
<dbReference type="PIRSF" id="PIRSF001238">
    <property type="entry name" value="IadA"/>
    <property type="match status" value="1"/>
</dbReference>
<dbReference type="EMBL" id="LR134117">
    <property type="protein sequence ID" value="VDZ52401.1"/>
    <property type="molecule type" value="Genomic_DNA"/>
</dbReference>
<dbReference type="InterPro" id="IPR010229">
    <property type="entry name" value="Pept_M38_dipep"/>
</dbReference>
<dbReference type="KEGG" id="sof:NCTC11214_00693"/>
<sequence>MSYSLIENARLLTEHGIQRQQLLIGMGRILAIGADLSAPALQPCQRFDAGDRLLAPGLIDQHVHLIGGGGEAGFHTRTPEVQLSQLLRCGITSVMGLLGTDGVTRHVQSLFAKVMGLRNEGISAWMLTGSYQVPTITVTGSIRDDITFIEPILGVKTAISDHRSSQPSCEALIHIATQARAAALLTQKPGLVVMHMGNAQAALTPLEEIRDRCEVPLGHFLPTHVNRQQHLWRHAMRLARQDGVNLDLTSGISPHLGARGAVKPSEAVLEALDEGIPLGQLTLSSDGNGSIPAFDHAGNVCGMAVAGFGSLLDEIRDLSGDLPLEQCWTLVASNVARRLKLQDKGEIGVGKDADLLLLDDALQPCSLWAKGRLMLHHGEPLVRGTFE</sequence>
<feature type="active site" description="Proton acceptor" evidence="2">
    <location>
        <position position="286"/>
    </location>
</feature>
<comment type="PTM">
    <text evidence="1">Carboxylation allows a single lysine to coordinate two zinc ions.</text>
</comment>
<dbReference type="Pfam" id="PF01979">
    <property type="entry name" value="Amidohydro_1"/>
    <property type="match status" value="1"/>
</dbReference>
<dbReference type="Gene3D" id="3.20.20.140">
    <property type="entry name" value="Metal-dependent hydrolases"/>
    <property type="match status" value="1"/>
</dbReference>
<feature type="binding site" evidence="4">
    <location>
        <position position="62"/>
    </location>
    <ligand>
        <name>Zn(2+)</name>
        <dbReference type="ChEBI" id="CHEBI:29105"/>
        <label>1</label>
        <note>catalytic</note>
    </ligand>
</feature>
<feature type="binding site" evidence="3">
    <location>
        <position position="227"/>
    </location>
    <ligand>
        <name>substrate</name>
    </ligand>
</feature>
<dbReference type="AlphaFoldDB" id="A0A3S4E4X1"/>
<dbReference type="SUPFAM" id="SSF51556">
    <property type="entry name" value="Metallo-dependent hydrolases"/>
    <property type="match status" value="1"/>
</dbReference>
<reference evidence="7 8" key="1">
    <citation type="submission" date="2018-12" db="EMBL/GenBank/DDBJ databases">
        <authorList>
            <consortium name="Pathogen Informatics"/>
        </authorList>
    </citation>
    <scope>NUCLEOTIDE SEQUENCE [LARGE SCALE GENOMIC DNA]</scope>
    <source>
        <strain evidence="7 8">NCTC11214</strain>
    </source>
</reference>
<evidence type="ECO:0000313" key="8">
    <source>
        <dbReference type="Proteomes" id="UP000281391"/>
    </source>
</evidence>
<comment type="similarity">
    <text evidence="1">Belongs to the peptidase M38 family.</text>
</comment>
<dbReference type="RefSeq" id="WP_004955273.1">
    <property type="nucleotide sequence ID" value="NZ_JAEKCK010000004.1"/>
</dbReference>
<keyword evidence="1 4" id="KW-0479">Metal-binding</keyword>
<feature type="binding site" description="via carbamate group" evidence="4">
    <location>
        <position position="156"/>
    </location>
    <ligand>
        <name>Zn(2+)</name>
        <dbReference type="ChEBI" id="CHEBI:29105"/>
        <label>1</label>
        <note>catalytic</note>
    </ligand>
</feature>
<dbReference type="GO" id="GO:0006508">
    <property type="term" value="P:proteolysis"/>
    <property type="evidence" value="ECO:0007669"/>
    <property type="project" value="UniProtKB-KW"/>
</dbReference>
<evidence type="ECO:0000256" key="1">
    <source>
        <dbReference type="PIRNR" id="PIRNR001238"/>
    </source>
</evidence>
<dbReference type="GO" id="GO:0008798">
    <property type="term" value="F:beta-aspartyl-peptidase activity"/>
    <property type="evidence" value="ECO:0007669"/>
    <property type="project" value="InterPro"/>
</dbReference>
<comment type="subcellular location">
    <subcellularLocation>
        <location evidence="1">Cytoplasm</location>
    </subcellularLocation>
</comment>
<comment type="PTM">
    <text evidence="5">Carbamylation allows a single lysine to coordinate two zinc ions.</text>
</comment>